<proteinExistence type="predicted"/>
<dbReference type="EMBL" id="NMUL01000021">
    <property type="protein sequence ID" value="OXM65901.1"/>
    <property type="molecule type" value="Genomic_DNA"/>
</dbReference>
<comment type="caution">
    <text evidence="2">The sequence shown here is derived from an EMBL/GenBank/DDBJ whole genome shotgun (WGS) entry which is preliminary data.</text>
</comment>
<evidence type="ECO:0000256" key="1">
    <source>
        <dbReference type="SAM" id="MobiDB-lite"/>
    </source>
</evidence>
<feature type="region of interest" description="Disordered" evidence="1">
    <location>
        <begin position="55"/>
        <end position="112"/>
    </location>
</feature>
<feature type="compositionally biased region" description="Low complexity" evidence="1">
    <location>
        <begin position="1"/>
        <end position="11"/>
    </location>
</feature>
<keyword evidence="3" id="KW-1185">Reference proteome</keyword>
<name>A0A229T4N1_9PSEU</name>
<dbReference type="AlphaFoldDB" id="A0A229T4N1"/>
<reference evidence="3" key="1">
    <citation type="submission" date="2017-07" db="EMBL/GenBank/DDBJ databases">
        <title>Comparative genome mining reveals phylogenetic distribution patterns of secondary metabolites in Amycolatopsis.</title>
        <authorList>
            <person name="Adamek M."/>
            <person name="Alanjary M."/>
            <person name="Sales-Ortells H."/>
            <person name="Goodfellow M."/>
            <person name="Bull A.T."/>
            <person name="Kalinowski J."/>
            <person name="Ziemert N."/>
        </authorList>
    </citation>
    <scope>NUCLEOTIDE SEQUENCE [LARGE SCALE GENOMIC DNA]</scope>
    <source>
        <strain evidence="3">H5</strain>
    </source>
</reference>
<feature type="compositionally biased region" description="Low complexity" evidence="1">
    <location>
        <begin position="78"/>
        <end position="91"/>
    </location>
</feature>
<organism evidence="2 3">
    <name type="scientific">Amycolatopsis vastitatis</name>
    <dbReference type="NCBI Taxonomy" id="1905142"/>
    <lineage>
        <taxon>Bacteria</taxon>
        <taxon>Bacillati</taxon>
        <taxon>Actinomycetota</taxon>
        <taxon>Actinomycetes</taxon>
        <taxon>Pseudonocardiales</taxon>
        <taxon>Pseudonocardiaceae</taxon>
        <taxon>Amycolatopsis</taxon>
    </lineage>
</organism>
<feature type="region of interest" description="Disordered" evidence="1">
    <location>
        <begin position="1"/>
        <end position="34"/>
    </location>
</feature>
<sequence>MCCAASRSCRCGSPAGSPWPAARPARPRFVDSGPGMRPNVALGALDAPNATLGALDAPNATLGRSARTPNNLRRATLGPRGAGRPASGRPADPSRRTPARPPRPPAGGRAGL</sequence>
<dbReference type="Proteomes" id="UP000215199">
    <property type="component" value="Unassembled WGS sequence"/>
</dbReference>
<evidence type="ECO:0000313" key="3">
    <source>
        <dbReference type="Proteomes" id="UP000215199"/>
    </source>
</evidence>
<protein>
    <submittedName>
        <fullName evidence="2">Uncharacterized protein</fullName>
    </submittedName>
</protein>
<evidence type="ECO:0000313" key="2">
    <source>
        <dbReference type="EMBL" id="OXM65901.1"/>
    </source>
</evidence>
<accession>A0A229T4N1</accession>
<gene>
    <name evidence="2" type="ORF">CF165_21180</name>
</gene>